<evidence type="ECO:0000259" key="2">
    <source>
        <dbReference type="PROSITE" id="PS51382"/>
    </source>
</evidence>
<feature type="domain" description="SPX" evidence="2">
    <location>
        <begin position="1"/>
        <end position="210"/>
    </location>
</feature>
<evidence type="ECO:0000313" key="3">
    <source>
        <dbReference type="EMBL" id="CAD9202497.1"/>
    </source>
</evidence>
<dbReference type="PROSITE" id="PS51382">
    <property type="entry name" value="SPX"/>
    <property type="match status" value="1"/>
</dbReference>
<feature type="region of interest" description="Disordered" evidence="1">
    <location>
        <begin position="256"/>
        <end position="324"/>
    </location>
</feature>
<dbReference type="PANTHER" id="PTHR45978:SF7">
    <property type="entry name" value="SPX DOMAIN-CONTAINING PROTEIN 4"/>
    <property type="match status" value="1"/>
</dbReference>
<reference evidence="3" key="1">
    <citation type="submission" date="2021-01" db="EMBL/GenBank/DDBJ databases">
        <authorList>
            <person name="Corre E."/>
            <person name="Pelletier E."/>
            <person name="Niang G."/>
            <person name="Scheremetjew M."/>
            <person name="Finn R."/>
            <person name="Kale V."/>
            <person name="Holt S."/>
            <person name="Cochrane G."/>
            <person name="Meng A."/>
            <person name="Brown T."/>
            <person name="Cohen L."/>
        </authorList>
    </citation>
    <scope>NUCLEOTIDE SEQUENCE</scope>
    <source>
        <strain evidence="3">PLY429</strain>
    </source>
</reference>
<dbReference type="InterPro" id="IPR031142">
    <property type="entry name" value="SPX_prot"/>
</dbReference>
<protein>
    <recommendedName>
        <fullName evidence="2">SPX domain-containing protein</fullName>
    </recommendedName>
</protein>
<dbReference type="PANTHER" id="PTHR45978">
    <property type="entry name" value="SPX DOMAIN-CONTAINING PROTEIN 3"/>
    <property type="match status" value="1"/>
</dbReference>
<dbReference type="EMBL" id="HBGG01009377">
    <property type="protein sequence ID" value="CAD9202497.1"/>
    <property type="molecule type" value="Transcribed_RNA"/>
</dbReference>
<dbReference type="EMBL" id="HBGG01009378">
    <property type="protein sequence ID" value="CAD9202498.1"/>
    <property type="molecule type" value="Transcribed_RNA"/>
</dbReference>
<organism evidence="3">
    <name type="scientific">Tetraselmis chuii</name>
    <dbReference type="NCBI Taxonomy" id="63592"/>
    <lineage>
        <taxon>Eukaryota</taxon>
        <taxon>Viridiplantae</taxon>
        <taxon>Chlorophyta</taxon>
        <taxon>core chlorophytes</taxon>
        <taxon>Chlorodendrophyceae</taxon>
        <taxon>Chlorodendrales</taxon>
        <taxon>Chlorodendraceae</taxon>
        <taxon>Tetraselmis</taxon>
    </lineage>
</organism>
<dbReference type="InterPro" id="IPR004331">
    <property type="entry name" value="SPX_dom"/>
</dbReference>
<sequence length="368" mass="39343">MKFGRLLRDASAELPEMESLFSCYKQLKKQLKRINATNHPSGCDSISSDDAGEPEGSAGSVASKVAQADARNAMPPPPPPSAVAAPARVRDTAERPSAEEVARSAKECAELTAEENDFIQSLIDNVQRFNDTFLEKEEQSIIHLRELEDTKLAQPESLENLKCVYKAYVDLHGDLLLLMHWSVLAYTGLVKILKKHHKRTGLLLRAPFLGDLLAQPFCSTEATTGLVHQTEREISKIAQEMQLLEAGESVEGFVSRDTCDSAERSAPSSDGEVTGTPAGGDESGVTASAAGEGDGCQESGAGSPKALVGNKRPPPEAEQESGLAAGMRRAQVALGTWRQLSETASTPSTVCTHTTIREGTPITEVSGC</sequence>
<dbReference type="AlphaFoldDB" id="A0A6U1F9F3"/>
<accession>A0A6U1F9F3</accession>
<dbReference type="GO" id="GO:0016036">
    <property type="term" value="P:cellular response to phosphate starvation"/>
    <property type="evidence" value="ECO:0007669"/>
    <property type="project" value="InterPro"/>
</dbReference>
<proteinExistence type="predicted"/>
<feature type="compositionally biased region" description="Polar residues" evidence="1">
    <location>
        <begin position="37"/>
        <end position="48"/>
    </location>
</feature>
<evidence type="ECO:0000256" key="1">
    <source>
        <dbReference type="SAM" id="MobiDB-lite"/>
    </source>
</evidence>
<name>A0A6U1F9F3_9CHLO</name>
<feature type="compositionally biased region" description="Basic and acidic residues" evidence="1">
    <location>
        <begin position="88"/>
        <end position="101"/>
    </location>
</feature>
<evidence type="ECO:0000313" key="4">
    <source>
        <dbReference type="EMBL" id="CAD9202498.1"/>
    </source>
</evidence>
<feature type="region of interest" description="Disordered" evidence="1">
    <location>
        <begin position="37"/>
        <end position="101"/>
    </location>
</feature>
<gene>
    <name evidence="3" type="ORF">TCHU04912_LOCUS4730</name>
    <name evidence="4" type="ORF">TCHU04912_LOCUS4731</name>
</gene>